<dbReference type="RefSeq" id="WP_109721526.1">
    <property type="nucleotide sequence ID" value="NZ_QEQK01000019.1"/>
</dbReference>
<protein>
    <submittedName>
        <fullName evidence="7">Type I polyketide synthase</fullName>
    </submittedName>
</protein>
<accession>A0A383XQ14</accession>
<keyword evidence="4" id="KW-0808">Transferase</keyword>
<dbReference type="InterPro" id="IPR001227">
    <property type="entry name" value="Ac_transferase_dom_sf"/>
</dbReference>
<evidence type="ECO:0000256" key="5">
    <source>
        <dbReference type="SAM" id="MobiDB-lite"/>
    </source>
</evidence>
<dbReference type="Gene3D" id="3.40.47.10">
    <property type="match status" value="1"/>
</dbReference>
<dbReference type="InterPro" id="IPR014043">
    <property type="entry name" value="Acyl_transferase_dom"/>
</dbReference>
<dbReference type="InterPro" id="IPR052568">
    <property type="entry name" value="PKS-FAS_Synthase"/>
</dbReference>
<evidence type="ECO:0000313" key="8">
    <source>
        <dbReference type="Proteomes" id="UP000251800"/>
    </source>
</evidence>
<keyword evidence="2" id="KW-0596">Phosphopantetheine</keyword>
<dbReference type="SUPFAM" id="SSF56214">
    <property type="entry name" value="4'-phosphopantetheinyl transferase"/>
    <property type="match status" value="2"/>
</dbReference>
<dbReference type="InterPro" id="IPR049551">
    <property type="entry name" value="PKS_DH_C"/>
</dbReference>
<dbReference type="SUPFAM" id="SSF53901">
    <property type="entry name" value="Thiolase-like"/>
    <property type="match status" value="1"/>
</dbReference>
<dbReference type="Gene3D" id="3.10.129.110">
    <property type="entry name" value="Polyketide synthase dehydratase"/>
    <property type="match status" value="1"/>
</dbReference>
<gene>
    <name evidence="7" type="ORF">DEH80_15975</name>
</gene>
<dbReference type="InterPro" id="IPR014031">
    <property type="entry name" value="Ketoacyl_synth_C"/>
</dbReference>
<dbReference type="InterPro" id="IPR020841">
    <property type="entry name" value="PKS_Beta-ketoAc_synthase_dom"/>
</dbReference>
<dbReference type="Gene3D" id="3.40.366.10">
    <property type="entry name" value="Malonyl-Coenzyme A Acyl Carrier Protein, domain 2"/>
    <property type="match status" value="1"/>
</dbReference>
<dbReference type="InterPro" id="IPR018201">
    <property type="entry name" value="Ketoacyl_synth_AS"/>
</dbReference>
<dbReference type="InterPro" id="IPR037143">
    <property type="entry name" value="4-PPantetheinyl_Trfase_dom_sf"/>
</dbReference>
<dbReference type="Pfam" id="PF02801">
    <property type="entry name" value="Ketoacyl-synt_C"/>
    <property type="match status" value="1"/>
</dbReference>
<dbReference type="Gene3D" id="3.30.70.250">
    <property type="entry name" value="Malonyl-CoA ACP transacylase, ACP-binding"/>
    <property type="match status" value="1"/>
</dbReference>
<dbReference type="UniPathway" id="UPA00094"/>
<dbReference type="PROSITE" id="PS52004">
    <property type="entry name" value="KS3_2"/>
    <property type="match status" value="1"/>
</dbReference>
<reference evidence="7 8" key="1">
    <citation type="submission" date="2018-05" db="EMBL/GenBank/DDBJ databases">
        <title>Abyssibacter profundi OUC007T gen. nov., sp. nov, a marine bacterium isolated from seawater of the Mariana Trench.</title>
        <authorList>
            <person name="Zhou S."/>
        </authorList>
    </citation>
    <scope>NUCLEOTIDE SEQUENCE [LARGE SCALE GENOMIC DNA]</scope>
    <source>
        <strain evidence="7 8">OUC007</strain>
    </source>
</reference>
<proteinExistence type="predicted"/>
<dbReference type="Gene3D" id="3.90.470.20">
    <property type="entry name" value="4'-phosphopantetheinyl transferase domain"/>
    <property type="match status" value="2"/>
</dbReference>
<dbReference type="InterPro" id="IPR042104">
    <property type="entry name" value="PKS_dehydratase_sf"/>
</dbReference>
<dbReference type="GO" id="GO:0006633">
    <property type="term" value="P:fatty acid biosynthetic process"/>
    <property type="evidence" value="ECO:0007669"/>
    <property type="project" value="UniProtKB-UniPathway"/>
</dbReference>
<dbReference type="GO" id="GO:0008897">
    <property type="term" value="F:holo-[acyl-carrier-protein] synthase activity"/>
    <property type="evidence" value="ECO:0007669"/>
    <property type="project" value="InterPro"/>
</dbReference>
<evidence type="ECO:0000256" key="2">
    <source>
        <dbReference type="ARBA" id="ARBA00022450"/>
    </source>
</evidence>
<evidence type="ECO:0000256" key="1">
    <source>
        <dbReference type="ARBA" id="ARBA00005194"/>
    </source>
</evidence>
<dbReference type="SMART" id="SM00827">
    <property type="entry name" value="PKS_AT"/>
    <property type="match status" value="1"/>
</dbReference>
<dbReference type="GO" id="GO:0004315">
    <property type="term" value="F:3-oxoacyl-[acyl-carrier-protein] synthase activity"/>
    <property type="evidence" value="ECO:0007669"/>
    <property type="project" value="InterPro"/>
</dbReference>
<dbReference type="InterPro" id="IPR016039">
    <property type="entry name" value="Thiolase-like"/>
</dbReference>
<dbReference type="Pfam" id="PF14765">
    <property type="entry name" value="PS-DH"/>
    <property type="match status" value="1"/>
</dbReference>
<organism evidence="7 8">
    <name type="scientific">Abyssibacter profundi</name>
    <dbReference type="NCBI Taxonomy" id="2182787"/>
    <lineage>
        <taxon>Bacteria</taxon>
        <taxon>Pseudomonadati</taxon>
        <taxon>Pseudomonadota</taxon>
        <taxon>Gammaproteobacteria</taxon>
        <taxon>Chromatiales</taxon>
        <taxon>Oceanococcaceae</taxon>
        <taxon>Abyssibacter</taxon>
    </lineage>
</organism>
<feature type="region of interest" description="Disordered" evidence="5">
    <location>
        <begin position="970"/>
        <end position="1017"/>
    </location>
</feature>
<feature type="domain" description="Ketosynthase family 3 (KS3)" evidence="6">
    <location>
        <begin position="7"/>
        <end position="465"/>
    </location>
</feature>
<keyword evidence="3" id="KW-0597">Phosphoprotein</keyword>
<comment type="caution">
    <text evidence="7">The sequence shown here is derived from an EMBL/GenBank/DDBJ whole genome shotgun (WGS) entry which is preliminary data.</text>
</comment>
<dbReference type="CDD" id="cd00833">
    <property type="entry name" value="PKS"/>
    <property type="match status" value="1"/>
</dbReference>
<dbReference type="EMBL" id="QEQK01000019">
    <property type="protein sequence ID" value="PWN54718.1"/>
    <property type="molecule type" value="Genomic_DNA"/>
</dbReference>
<dbReference type="InterPro" id="IPR016036">
    <property type="entry name" value="Malonyl_transacylase_ACP-bd"/>
</dbReference>
<comment type="pathway">
    <text evidence="1">Lipid metabolism; fatty acid biosynthesis.</text>
</comment>
<evidence type="ECO:0000313" key="7">
    <source>
        <dbReference type="EMBL" id="PWN54718.1"/>
    </source>
</evidence>
<dbReference type="SUPFAM" id="SSF55048">
    <property type="entry name" value="Probable ACP-binding domain of malonyl-CoA ACP transacylase"/>
    <property type="match status" value="1"/>
</dbReference>
<dbReference type="PROSITE" id="PS00606">
    <property type="entry name" value="KS3_1"/>
    <property type="match status" value="1"/>
</dbReference>
<dbReference type="SUPFAM" id="SSF52151">
    <property type="entry name" value="FabD/lysophospholipase-like"/>
    <property type="match status" value="1"/>
</dbReference>
<dbReference type="Pfam" id="PF16197">
    <property type="entry name" value="KAsynt_C_assoc"/>
    <property type="match status" value="1"/>
</dbReference>
<dbReference type="Pfam" id="PF00698">
    <property type="entry name" value="Acyl_transf_1"/>
    <property type="match status" value="1"/>
</dbReference>
<sequence>MSADRFPEPIAIVGLSGCFSGARDLRQYWQNIVDGVDAVGEADEEWLGPYYDADSRENDRIYTKKGGFLHDLAEFNPVEFGIMPAAVDGGEPDHYLALRLARDALRDADYIDRSFNREKAGIVLGRGTYINRGYTTLMQHGMMVDQTLAVVRQLRPDLAESDIADLRAGLKKQLPAFNTEMSPGLVPNVTTGIIANRLDLMGPNYILDAACASSLIAIESACRELFSGRCDMVLTGGCQAHTPPQLMMIFCQLGALTRGNIRPFDVNASGTLLGEGAGMLVLKRLSDAERDNDRIYSVVRGLGTSSDGKAKGLLAPRLEGEVLALQRAYAACDIDPSTVGLIEAHGTGIALGDKTEIQSLGAVFGARSAEADLPRTGIGSVKSMISHCIPAAGAAAMIKTAMALHHKVLPPTLCDEVNPALHLEETPFYINNVARPWVHGAAHPRRAGVNSFGFGGVNAHAILEEYVPTDTHTGAGRATRPRATALHASATELVVLAAPSNPALVEAARKLKLRVEGESTLTLPTIARATAPSQGEHRLAIVAASREELIERLQIALDKLPAGQPFKTRQGVQYGQGDAPGKLAFLFPGEGAQYTNMLAELAMHFPQIRDWFDFIDATSDHRDIKPSEVIYPVPTGLPGFARRELEARIYDMDLASETVFTASMALYSLLSDLGIQPDVMLGHSTGENTALVASKMLRAASRIDLADAIRRMNAIYQDVDRKGEIESGALLTVGAMNAQRRAEVLETFGDALIVAMDNCPNQVVLYGQRSVVEEASTALTNAGAVCAMLPFGRAYHTERFEPVARAFRQFYADTDMGPGIATVYSCATAAPFPEDPDAIRDLACAQWATTVRFSDTVQRLADDGVGVFVEVGPSANLTSFVGDILGKRHPSVAVSCDSRRRGGMKQFQTLLATLFAQGVPIQLDALYRHRDIPDMDLDTVPAPAKPKPSLNLHLPALKLPEDWAPAKRLDRRSTDLPPDALPSVDKVIPLSERRPVAAADGNPTPAAPLDDASRQPIPATANAAPADATLAPTEPAPAAADARLQALQSHFDLMQSFLQSQARVFGVEPASVPVAPTDTSVAMGRSNPPAAAPAAATAQAPQFDRAAFPMLGELIECSDQRLLSQRTYTLENDPFLMDHTIGSEPSAVDPSLLPLPVMPFTFSMEILAEAAVRLAGGRVVAMEEVRGHRWLALDDGTLTLNIEAERQGPNTVRVRLFLDAPDRPTGQVLVFEGIVHLGTNWQPAPTPRAWTAAQAFSARSNPDGELYAHGMFHGPRLQGVRHLRRWADEAIEADMLVLPTHDYFAFTQTPQFQLDPALLDAAGQLAGYWLTEKHGWGFNCFPFRLGRFTPYAAPPPSGTQVVCRGDLALTDPQRLEAAFDLIAPDGQLLMRCEHWEDRKFSVPDRYYDYRLRPQSEYISVEHEAGRGDGIVTRRLVPFEEGFLDQGWGIWKRMLAHMALSRHERATFYNLPVTGPRREEWLMGRIAVKDAVREWARQRHGLHLAPADVEILTDELGAPSVHCAALQPVGTPHISLAHSRRHAIATAAEVAVGIDYQRIGQVRVEELIRGAMTQREARSIHDAPVSDQPRIAVAIWAAKEAAAKSVGTGLEGRPRDWDCELIAIDRRGGHPSRAAVTHGSVRHDVTLYFEDTTAVLAICLAADRSSTNRPPLPTPTFAPA</sequence>
<evidence type="ECO:0000256" key="4">
    <source>
        <dbReference type="ARBA" id="ARBA00022679"/>
    </source>
</evidence>
<name>A0A383XQ14_9GAMM</name>
<dbReference type="PANTHER" id="PTHR43074">
    <property type="entry name" value="OMEGA-3 POLYUNSATURATED FATTY ACID SYNTHASE PFAB-RELATED"/>
    <property type="match status" value="1"/>
</dbReference>
<dbReference type="Pfam" id="PF01648">
    <property type="entry name" value="ACPS"/>
    <property type="match status" value="1"/>
</dbReference>
<dbReference type="GO" id="GO:0000287">
    <property type="term" value="F:magnesium ion binding"/>
    <property type="evidence" value="ECO:0007669"/>
    <property type="project" value="InterPro"/>
</dbReference>
<dbReference type="Proteomes" id="UP000251800">
    <property type="component" value="Unassembled WGS sequence"/>
</dbReference>
<dbReference type="InterPro" id="IPR008278">
    <property type="entry name" value="4-PPantetheinyl_Trfase_dom"/>
</dbReference>
<dbReference type="InterPro" id="IPR014030">
    <property type="entry name" value="Ketoacyl_synth_N"/>
</dbReference>
<dbReference type="InterPro" id="IPR032821">
    <property type="entry name" value="PKS_assoc"/>
</dbReference>
<dbReference type="InterPro" id="IPR016035">
    <property type="entry name" value="Acyl_Trfase/lysoPLipase"/>
</dbReference>
<keyword evidence="8" id="KW-1185">Reference proteome</keyword>
<dbReference type="PANTHER" id="PTHR43074:SF1">
    <property type="entry name" value="BETA-KETOACYL SYNTHASE FAMILY PROTEIN-RELATED"/>
    <property type="match status" value="1"/>
</dbReference>
<evidence type="ECO:0000259" key="6">
    <source>
        <dbReference type="PROSITE" id="PS52004"/>
    </source>
</evidence>
<evidence type="ECO:0000256" key="3">
    <source>
        <dbReference type="ARBA" id="ARBA00022553"/>
    </source>
</evidence>
<dbReference type="OrthoDB" id="9778690at2"/>
<dbReference type="Pfam" id="PF00109">
    <property type="entry name" value="ketoacyl-synt"/>
    <property type="match status" value="1"/>
</dbReference>
<dbReference type="SMART" id="SM00825">
    <property type="entry name" value="PKS_KS"/>
    <property type="match status" value="1"/>
</dbReference>